<evidence type="ECO:0000313" key="3">
    <source>
        <dbReference type="EMBL" id="PBK90803.1"/>
    </source>
</evidence>
<dbReference type="InParanoid" id="A0A2H3DRB0"/>
<dbReference type="OrthoDB" id="3052452at2759"/>
<accession>A0A2H3DRB0</accession>
<evidence type="ECO:0000313" key="4">
    <source>
        <dbReference type="Proteomes" id="UP000217790"/>
    </source>
</evidence>
<sequence>MPSTRNSSHETTSVASSASSSLESRTGKRDFEDWDLSIEDHWIDSSLRYHPLKLHPHDVRLRLHERVTAYVATIMSNYESGLPTFIHVTEYNSCDLYIADGPEQLLLDWLFVDEDPFRDPLPSGTRRPTLIIKRRHRSLRPLMLLHLFSVLVGTTTARFFRWDRGSALVSRSLPYRYDPHLFELLSQFVRLPPEVMGIDPADSVTSKAEEEDFDARPFTISDTEGNGCEVIVGPPVMQRSVVGGCTSGSPAYDRAAHILGFLKDSWRYKLLHGRESDGDVCGDAHATKNHEHTAASWNCGSDKITVRRQHRNFTKEIGKGLSTFCSGKHLIEVALQAFIAHQGAYEKCRFLHRHVSGGNILILPNGEGMLNDWDLAIHVDSPEKDPPGSNLLAYGTWRYISTMLLENPLKANDLQDDLESFVHVVMYHGLRYVQHNKVAELPDLLRQIYDLALPHWSGDAQGGHGNRVD</sequence>
<dbReference type="Proteomes" id="UP000217790">
    <property type="component" value="Unassembled WGS sequence"/>
</dbReference>
<evidence type="ECO:0000259" key="2">
    <source>
        <dbReference type="Pfam" id="PF17667"/>
    </source>
</evidence>
<protein>
    <recommendedName>
        <fullName evidence="2">Fungal-type protein kinase domain-containing protein</fullName>
    </recommendedName>
</protein>
<keyword evidence="4" id="KW-1185">Reference proteome</keyword>
<feature type="region of interest" description="Disordered" evidence="1">
    <location>
        <begin position="1"/>
        <end position="22"/>
    </location>
</feature>
<feature type="compositionally biased region" description="Low complexity" evidence="1">
    <location>
        <begin position="9"/>
        <end position="22"/>
    </location>
</feature>
<dbReference type="InterPro" id="IPR040976">
    <property type="entry name" value="Pkinase_fungal"/>
</dbReference>
<dbReference type="Pfam" id="PF17667">
    <property type="entry name" value="Pkinase_fungal"/>
    <property type="match status" value="1"/>
</dbReference>
<dbReference type="PANTHER" id="PTHR38248">
    <property type="entry name" value="FUNK1 6"/>
    <property type="match status" value="1"/>
</dbReference>
<dbReference type="EMBL" id="KZ293664">
    <property type="protein sequence ID" value="PBK90803.1"/>
    <property type="molecule type" value="Genomic_DNA"/>
</dbReference>
<evidence type="ECO:0000256" key="1">
    <source>
        <dbReference type="SAM" id="MobiDB-lite"/>
    </source>
</evidence>
<name>A0A2H3DRB0_ARMGA</name>
<organism evidence="3 4">
    <name type="scientific">Armillaria gallica</name>
    <name type="common">Bulbous honey fungus</name>
    <name type="synonym">Armillaria bulbosa</name>
    <dbReference type="NCBI Taxonomy" id="47427"/>
    <lineage>
        <taxon>Eukaryota</taxon>
        <taxon>Fungi</taxon>
        <taxon>Dikarya</taxon>
        <taxon>Basidiomycota</taxon>
        <taxon>Agaricomycotina</taxon>
        <taxon>Agaricomycetes</taxon>
        <taxon>Agaricomycetidae</taxon>
        <taxon>Agaricales</taxon>
        <taxon>Marasmiineae</taxon>
        <taxon>Physalacriaceae</taxon>
        <taxon>Armillaria</taxon>
    </lineage>
</organism>
<dbReference type="PANTHER" id="PTHR38248:SF2">
    <property type="entry name" value="FUNK1 11"/>
    <property type="match status" value="1"/>
</dbReference>
<proteinExistence type="predicted"/>
<dbReference type="AlphaFoldDB" id="A0A2H3DRB0"/>
<dbReference type="InterPro" id="IPR011009">
    <property type="entry name" value="Kinase-like_dom_sf"/>
</dbReference>
<reference evidence="4" key="1">
    <citation type="journal article" date="2017" name="Nat. Ecol. Evol.">
        <title>Genome expansion and lineage-specific genetic innovations in the forest pathogenic fungi Armillaria.</title>
        <authorList>
            <person name="Sipos G."/>
            <person name="Prasanna A.N."/>
            <person name="Walter M.C."/>
            <person name="O'Connor E."/>
            <person name="Balint B."/>
            <person name="Krizsan K."/>
            <person name="Kiss B."/>
            <person name="Hess J."/>
            <person name="Varga T."/>
            <person name="Slot J."/>
            <person name="Riley R."/>
            <person name="Boka B."/>
            <person name="Rigling D."/>
            <person name="Barry K."/>
            <person name="Lee J."/>
            <person name="Mihaltcheva S."/>
            <person name="LaButti K."/>
            <person name="Lipzen A."/>
            <person name="Waldron R."/>
            <person name="Moloney N.M."/>
            <person name="Sperisen C."/>
            <person name="Kredics L."/>
            <person name="Vagvoelgyi C."/>
            <person name="Patrignani A."/>
            <person name="Fitzpatrick D."/>
            <person name="Nagy I."/>
            <person name="Doyle S."/>
            <person name="Anderson J.B."/>
            <person name="Grigoriev I.V."/>
            <person name="Gueldener U."/>
            <person name="Muensterkoetter M."/>
            <person name="Nagy L.G."/>
        </authorList>
    </citation>
    <scope>NUCLEOTIDE SEQUENCE [LARGE SCALE GENOMIC DNA]</scope>
    <source>
        <strain evidence="4">Ar21-2</strain>
    </source>
</reference>
<gene>
    <name evidence="3" type="ORF">ARMGADRAFT_1166766</name>
</gene>
<dbReference type="SUPFAM" id="SSF56112">
    <property type="entry name" value="Protein kinase-like (PK-like)"/>
    <property type="match status" value="1"/>
</dbReference>
<feature type="domain" description="Fungal-type protein kinase" evidence="2">
    <location>
        <begin position="291"/>
        <end position="427"/>
    </location>
</feature>